<accession>A0A5A5RNW1</accession>
<feature type="domain" description="Protein kinase" evidence="2">
    <location>
        <begin position="1"/>
        <end position="308"/>
    </location>
</feature>
<name>A0A5A5RNW1_MICAE</name>
<keyword evidence="1" id="KW-0472">Membrane</keyword>
<dbReference type="PROSITE" id="PS50011">
    <property type="entry name" value="PROTEIN_KINASE_DOM"/>
    <property type="match status" value="1"/>
</dbReference>
<evidence type="ECO:0000313" key="4">
    <source>
        <dbReference type="Proteomes" id="UP000324689"/>
    </source>
</evidence>
<organism evidence="3 4">
    <name type="scientific">Microcystis aeruginosa NIES-2521</name>
    <dbReference type="NCBI Taxonomy" id="2303983"/>
    <lineage>
        <taxon>Bacteria</taxon>
        <taxon>Bacillati</taxon>
        <taxon>Cyanobacteriota</taxon>
        <taxon>Cyanophyceae</taxon>
        <taxon>Oscillatoriophycideae</taxon>
        <taxon>Chroococcales</taxon>
        <taxon>Microcystaceae</taxon>
        <taxon>Microcystis</taxon>
    </lineage>
</organism>
<dbReference type="GO" id="GO:0005524">
    <property type="term" value="F:ATP binding"/>
    <property type="evidence" value="ECO:0007669"/>
    <property type="project" value="InterPro"/>
</dbReference>
<evidence type="ECO:0000259" key="2">
    <source>
        <dbReference type="PROSITE" id="PS50011"/>
    </source>
</evidence>
<dbReference type="PANTHER" id="PTHR24361">
    <property type="entry name" value="MITOGEN-ACTIVATED KINASE KINASE KINASE"/>
    <property type="match status" value="1"/>
</dbReference>
<feature type="transmembrane region" description="Helical" evidence="1">
    <location>
        <begin position="283"/>
        <end position="300"/>
    </location>
</feature>
<dbReference type="Gene3D" id="1.10.510.10">
    <property type="entry name" value="Transferase(Phosphotransferase) domain 1"/>
    <property type="match status" value="1"/>
</dbReference>
<proteinExistence type="predicted"/>
<evidence type="ECO:0000313" key="3">
    <source>
        <dbReference type="EMBL" id="GCA78293.1"/>
    </source>
</evidence>
<evidence type="ECO:0000256" key="1">
    <source>
        <dbReference type="SAM" id="Phobius"/>
    </source>
</evidence>
<dbReference type="Proteomes" id="UP000324689">
    <property type="component" value="Unassembled WGS sequence"/>
</dbReference>
<dbReference type="RefSeq" id="WP_253852264.1">
    <property type="nucleotide sequence ID" value="NZ_BHVQ01000002.1"/>
</dbReference>
<dbReference type="GO" id="GO:0005737">
    <property type="term" value="C:cytoplasm"/>
    <property type="evidence" value="ECO:0007669"/>
    <property type="project" value="TreeGrafter"/>
</dbReference>
<dbReference type="EMBL" id="BHVQ01000002">
    <property type="protein sequence ID" value="GCA78293.1"/>
    <property type="molecule type" value="Genomic_DNA"/>
</dbReference>
<dbReference type="GO" id="GO:0004674">
    <property type="term" value="F:protein serine/threonine kinase activity"/>
    <property type="evidence" value="ECO:0007669"/>
    <property type="project" value="TreeGrafter"/>
</dbReference>
<dbReference type="InterPro" id="IPR000719">
    <property type="entry name" value="Prot_kinase_dom"/>
</dbReference>
<dbReference type="SUPFAM" id="SSF56112">
    <property type="entry name" value="Protein kinase-like (PK-like)"/>
    <property type="match status" value="1"/>
</dbReference>
<dbReference type="Pfam" id="PF00069">
    <property type="entry name" value="Pkinase"/>
    <property type="match status" value="1"/>
</dbReference>
<dbReference type="InterPro" id="IPR053235">
    <property type="entry name" value="Ser_Thr_kinase"/>
</dbReference>
<keyword evidence="1" id="KW-1133">Transmembrane helix</keyword>
<gene>
    <name evidence="3" type="ORF">MiTs_00271</name>
</gene>
<comment type="caution">
    <text evidence="3">The sequence shown here is derived from an EMBL/GenBank/DDBJ whole genome shotgun (WGS) entry which is preliminary data.</text>
</comment>
<reference evidence="3 4" key="1">
    <citation type="submission" date="2018-09" db="EMBL/GenBank/DDBJ databases">
        <title>Evolutionary history of phycoerythrin pigmentation in the water bloom-forming cyanobacterium Microcystis aeruginosa.</title>
        <authorList>
            <person name="Tanabe Y."/>
            <person name="Tanabe Y."/>
            <person name="Yamaguchi H."/>
        </authorList>
    </citation>
    <scope>NUCLEOTIDE SEQUENCE [LARGE SCALE GENOMIC DNA]</scope>
    <source>
        <strain evidence="3 4">NIES-2521</strain>
    </source>
</reference>
<dbReference type="AlphaFoldDB" id="A0A5A5RNW1"/>
<sequence length="432" mass="49657">MLSSPMLDQVLHSRYQVQQVLGKKTILARDRHTTQLVIIKLISVPRGQGNQFIGEITSKIALLRQLSHPSLPKYLDSFEIDSSQEQIIAIVRPYLSAQPLENYLNSSYLLAEQDLKQIAKYLLEILSYLHQQDFPINHGNIKLSNILLDTQSHRFYLVDFGFDSDSPTTDLQDIGKTLISLATGIKHRYIPENFEQKTNLSAFFIYWLKRLSNSHPDSHFRSVTEALASLYSCQLILVSIGNLTKPYGSEVTVYKTDNLLEIKIASKTKQKFFNNLKTQLRQFLPSLFFTIILLTIVGIYDLKLVAFLIPIILIFLLNLISSSLSWQLWKSFWQGELELKITPKKVSLYQKLWVLKFKLTADAASWEIYSLIRRNVTVTMQGENVNIIPPSLVLVANHREYIITASEDVSEAELDWLAQQLSDWLRLPITRI</sequence>
<dbReference type="SMART" id="SM00220">
    <property type="entry name" value="S_TKc"/>
    <property type="match status" value="1"/>
</dbReference>
<keyword evidence="1" id="KW-0812">Transmembrane</keyword>
<dbReference type="InterPro" id="IPR011009">
    <property type="entry name" value="Kinase-like_dom_sf"/>
</dbReference>
<feature type="transmembrane region" description="Helical" evidence="1">
    <location>
        <begin position="306"/>
        <end position="329"/>
    </location>
</feature>
<protein>
    <recommendedName>
        <fullName evidence="2">Protein kinase domain-containing protein</fullName>
    </recommendedName>
</protein>